<dbReference type="Pfam" id="PF08592">
    <property type="entry name" value="Anthrone_oxy"/>
    <property type="match status" value="1"/>
</dbReference>
<dbReference type="OrthoDB" id="5954308at2759"/>
<dbReference type="Proteomes" id="UP000030686">
    <property type="component" value="Unassembled WGS sequence"/>
</dbReference>
<comment type="subcellular location">
    <subcellularLocation>
        <location evidence="1">Membrane</location>
        <topology evidence="1">Multi-pass membrane protein</topology>
    </subcellularLocation>
</comment>
<evidence type="ECO:0000256" key="2">
    <source>
        <dbReference type="ARBA" id="ARBA00022692"/>
    </source>
</evidence>
<accession>W6Q8Z4</accession>
<comment type="similarity">
    <text evidence="6">Belongs to the anthrone oxygenase family.</text>
</comment>
<sequence length="119" mass="12845">MDAHNLAQIAAISSSFWLSGPPFAILGAGGFVWLALESGCWLYWRAAILDVGIVPYTFAFVIQTNSSIFEIANVKDSSEKPASEENRLAPLLNRWACLNTVRSLFPLAGGILGLVAALY</sequence>
<evidence type="ECO:0000256" key="1">
    <source>
        <dbReference type="ARBA" id="ARBA00004141"/>
    </source>
</evidence>
<evidence type="ECO:0000256" key="4">
    <source>
        <dbReference type="ARBA" id="ARBA00023033"/>
    </source>
</evidence>
<keyword evidence="9" id="KW-1185">Reference proteome</keyword>
<keyword evidence="2 7" id="KW-0812">Transmembrane</keyword>
<proteinExistence type="inferred from homology"/>
<name>W6Q8Z4_PENRF</name>
<evidence type="ECO:0000256" key="6">
    <source>
        <dbReference type="ARBA" id="ARBA00034313"/>
    </source>
</evidence>
<dbReference type="PANTHER" id="PTHR35042">
    <property type="entry name" value="ANTHRONE OXYGENASE ENCC"/>
    <property type="match status" value="1"/>
</dbReference>
<reference evidence="8" key="1">
    <citation type="journal article" date="2014" name="Nat. Commun.">
        <title>Multiple recent horizontal transfers of a large genomic region in cheese making fungi.</title>
        <authorList>
            <person name="Cheeseman K."/>
            <person name="Ropars J."/>
            <person name="Renault P."/>
            <person name="Dupont J."/>
            <person name="Gouzy J."/>
            <person name="Branca A."/>
            <person name="Abraham A.L."/>
            <person name="Ceppi M."/>
            <person name="Conseiller E."/>
            <person name="Debuchy R."/>
            <person name="Malagnac F."/>
            <person name="Goarin A."/>
            <person name="Silar P."/>
            <person name="Lacoste S."/>
            <person name="Sallet E."/>
            <person name="Bensimon A."/>
            <person name="Giraud T."/>
            <person name="Brygoo Y."/>
        </authorList>
    </citation>
    <scope>NUCLEOTIDE SEQUENCE [LARGE SCALE GENOMIC DNA]</scope>
    <source>
        <strain evidence="8">FM164</strain>
    </source>
</reference>
<dbReference type="InterPro" id="IPR013901">
    <property type="entry name" value="Anthrone_oxy"/>
</dbReference>
<dbReference type="GO" id="GO:0016020">
    <property type="term" value="C:membrane"/>
    <property type="evidence" value="ECO:0007669"/>
    <property type="project" value="UniProtKB-SubCell"/>
</dbReference>
<evidence type="ECO:0000313" key="9">
    <source>
        <dbReference type="Proteomes" id="UP000030686"/>
    </source>
</evidence>
<evidence type="ECO:0000256" key="3">
    <source>
        <dbReference type="ARBA" id="ARBA00022989"/>
    </source>
</evidence>
<dbReference type="PANTHER" id="PTHR35042:SF1">
    <property type="entry name" value="DUF1772-DOMAIN-CONTAINING PROTEIN"/>
    <property type="match status" value="1"/>
</dbReference>
<evidence type="ECO:0000313" key="8">
    <source>
        <dbReference type="EMBL" id="CDM32850.1"/>
    </source>
</evidence>
<organism evidence="8 9">
    <name type="scientific">Penicillium roqueforti (strain FM164)</name>
    <dbReference type="NCBI Taxonomy" id="1365484"/>
    <lineage>
        <taxon>Eukaryota</taxon>
        <taxon>Fungi</taxon>
        <taxon>Dikarya</taxon>
        <taxon>Ascomycota</taxon>
        <taxon>Pezizomycotina</taxon>
        <taxon>Eurotiomycetes</taxon>
        <taxon>Eurotiomycetidae</taxon>
        <taxon>Eurotiales</taxon>
        <taxon>Aspergillaceae</taxon>
        <taxon>Penicillium</taxon>
    </lineage>
</organism>
<dbReference type="GO" id="GO:0004497">
    <property type="term" value="F:monooxygenase activity"/>
    <property type="evidence" value="ECO:0007669"/>
    <property type="project" value="UniProtKB-KW"/>
</dbReference>
<evidence type="ECO:0000256" key="5">
    <source>
        <dbReference type="ARBA" id="ARBA00023136"/>
    </source>
</evidence>
<keyword evidence="3 7" id="KW-1133">Transmembrane helix</keyword>
<feature type="transmembrane region" description="Helical" evidence="7">
    <location>
        <begin position="16"/>
        <end position="36"/>
    </location>
</feature>
<evidence type="ECO:0000256" key="7">
    <source>
        <dbReference type="SAM" id="Phobius"/>
    </source>
</evidence>
<keyword evidence="4" id="KW-0560">Oxidoreductase</keyword>
<keyword evidence="4" id="KW-0503">Monooxygenase</keyword>
<dbReference type="EMBL" id="HG792016">
    <property type="protein sequence ID" value="CDM32850.1"/>
    <property type="molecule type" value="Genomic_DNA"/>
</dbReference>
<protein>
    <submittedName>
        <fullName evidence="8">Uncharacterized protein</fullName>
    </submittedName>
</protein>
<dbReference type="AlphaFoldDB" id="W6Q8Z4"/>
<keyword evidence="5 7" id="KW-0472">Membrane</keyword>
<feature type="transmembrane region" description="Helical" evidence="7">
    <location>
        <begin position="42"/>
        <end position="62"/>
    </location>
</feature>
<gene>
    <name evidence="8" type="ORF">PROQFM164_S02g003001</name>
</gene>